<gene>
    <name evidence="3" type="ORF">QR685DRAFT_572783</name>
</gene>
<protein>
    <recommendedName>
        <fullName evidence="5">BZIP domain-containing protein</fullName>
    </recommendedName>
</protein>
<feature type="compositionally biased region" description="Polar residues" evidence="2">
    <location>
        <begin position="72"/>
        <end position="100"/>
    </location>
</feature>
<organism evidence="3 4">
    <name type="scientific">Neurospora intermedia</name>
    <dbReference type="NCBI Taxonomy" id="5142"/>
    <lineage>
        <taxon>Eukaryota</taxon>
        <taxon>Fungi</taxon>
        <taxon>Dikarya</taxon>
        <taxon>Ascomycota</taxon>
        <taxon>Pezizomycotina</taxon>
        <taxon>Sordariomycetes</taxon>
        <taxon>Sordariomycetidae</taxon>
        <taxon>Sordariales</taxon>
        <taxon>Sordariaceae</taxon>
        <taxon>Neurospora</taxon>
    </lineage>
</organism>
<feature type="region of interest" description="Disordered" evidence="2">
    <location>
        <begin position="131"/>
        <end position="225"/>
    </location>
</feature>
<evidence type="ECO:0000313" key="3">
    <source>
        <dbReference type="EMBL" id="KAL0469854.1"/>
    </source>
</evidence>
<keyword evidence="4" id="KW-1185">Reference proteome</keyword>
<evidence type="ECO:0000256" key="2">
    <source>
        <dbReference type="SAM" id="MobiDB-lite"/>
    </source>
</evidence>
<accession>A0ABR3DAY8</accession>
<feature type="compositionally biased region" description="Basic residues" evidence="2">
    <location>
        <begin position="192"/>
        <end position="204"/>
    </location>
</feature>
<comment type="caution">
    <text evidence="3">The sequence shown here is derived from an EMBL/GenBank/DDBJ whole genome shotgun (WGS) entry which is preliminary data.</text>
</comment>
<feature type="coiled-coil region" evidence="1">
    <location>
        <begin position="270"/>
        <end position="325"/>
    </location>
</feature>
<evidence type="ECO:0000313" key="4">
    <source>
        <dbReference type="Proteomes" id="UP001451303"/>
    </source>
</evidence>
<feature type="region of interest" description="Disordered" evidence="2">
    <location>
        <begin position="17"/>
        <end position="49"/>
    </location>
</feature>
<feature type="compositionally biased region" description="Basic residues" evidence="2">
    <location>
        <begin position="28"/>
        <end position="38"/>
    </location>
</feature>
<reference evidence="3 4" key="1">
    <citation type="submission" date="2023-09" db="EMBL/GenBank/DDBJ databases">
        <title>Multi-omics analysis of a traditional fermented food reveals byproduct-associated fungal strains for waste-to-food upcycling.</title>
        <authorList>
            <consortium name="Lawrence Berkeley National Laboratory"/>
            <person name="Rekdal V.M."/>
            <person name="Villalobos-Escobedo J.M."/>
            <person name="Rodriguez-Valeron N."/>
            <person name="Garcia M.O."/>
            <person name="Vasquez D.P."/>
            <person name="Damayanti I."/>
            <person name="Sorensen P.M."/>
            <person name="Baidoo E.E."/>
            <person name="De Carvalho A.C."/>
            <person name="Riley R."/>
            <person name="Lipzen A."/>
            <person name="He G."/>
            <person name="Yan M."/>
            <person name="Haridas S."/>
            <person name="Daum C."/>
            <person name="Yoshinaga Y."/>
            <person name="Ng V."/>
            <person name="Grigoriev I.V."/>
            <person name="Munk R."/>
            <person name="Nuraida L."/>
            <person name="Wijaya C.H."/>
            <person name="Morales P.-C."/>
            <person name="Keasling J.D."/>
        </authorList>
    </citation>
    <scope>NUCLEOTIDE SEQUENCE [LARGE SCALE GENOMIC DNA]</scope>
    <source>
        <strain evidence="3 4">FGSC 2613</strain>
    </source>
</reference>
<proteinExistence type="predicted"/>
<feature type="compositionally biased region" description="Basic and acidic residues" evidence="2">
    <location>
        <begin position="205"/>
        <end position="225"/>
    </location>
</feature>
<evidence type="ECO:0008006" key="5">
    <source>
        <dbReference type="Google" id="ProtNLM"/>
    </source>
</evidence>
<feature type="region of interest" description="Disordered" evidence="2">
    <location>
        <begin position="66"/>
        <end position="102"/>
    </location>
</feature>
<sequence>MSAPMSVVCRERFSLGDEDASCNDSSKKRARSSSRTRKANQNQFNDVDPFKMNNIKQLINDVAEKIEKSRHVNGSQTSEDAMSLGSPSSHTSTKSITSGQVDFGFGVDTSGDAFTFDQRPVYKDLAELLATSPRARSASPSPEPLQKKRSRTQKRADALRRQKARQQAEKQASQAEAGNKADAAPVAEKRSKTQKRANTKRRQKIREQGERQAKQAEAAKEAEKLRQAKKLQKKLNAIANNSIPLPPPPPPSPMLMQLDALVDEDVEAWSVRLQNELIEAKAEILSMKRTNDFLTAQVQHLQAKADSLTEANQAALREIQAVRTAAARFVDSGPEITIEDIGDMERRILNGITAEVPSSPL</sequence>
<dbReference type="EMBL" id="JAVLET010000005">
    <property type="protein sequence ID" value="KAL0469854.1"/>
    <property type="molecule type" value="Genomic_DNA"/>
</dbReference>
<evidence type="ECO:0000256" key="1">
    <source>
        <dbReference type="SAM" id="Coils"/>
    </source>
</evidence>
<dbReference type="Proteomes" id="UP001451303">
    <property type="component" value="Unassembled WGS sequence"/>
</dbReference>
<keyword evidence="1" id="KW-0175">Coiled coil</keyword>
<name>A0ABR3DAY8_NEUIN</name>